<keyword evidence="3" id="KW-1185">Reference proteome</keyword>
<dbReference type="Proteomes" id="UP000753961">
    <property type="component" value="Unassembled WGS sequence"/>
</dbReference>
<dbReference type="Pfam" id="PF00144">
    <property type="entry name" value="Beta-lactamase"/>
    <property type="match status" value="1"/>
</dbReference>
<evidence type="ECO:0000313" key="3">
    <source>
        <dbReference type="Proteomes" id="UP000753961"/>
    </source>
</evidence>
<organism evidence="2 3">
    <name type="scientific">Membranihabitans marinus</name>
    <dbReference type="NCBI Taxonomy" id="1227546"/>
    <lineage>
        <taxon>Bacteria</taxon>
        <taxon>Pseudomonadati</taxon>
        <taxon>Bacteroidota</taxon>
        <taxon>Saprospiria</taxon>
        <taxon>Saprospirales</taxon>
        <taxon>Saprospiraceae</taxon>
        <taxon>Membranihabitans</taxon>
    </lineage>
</organism>
<dbReference type="PANTHER" id="PTHR46825:SF8">
    <property type="entry name" value="BETA-LACTAMASE-RELATED"/>
    <property type="match status" value="1"/>
</dbReference>
<dbReference type="InterPro" id="IPR001466">
    <property type="entry name" value="Beta-lactam-related"/>
</dbReference>
<dbReference type="InterPro" id="IPR050491">
    <property type="entry name" value="AmpC-like"/>
</dbReference>
<feature type="domain" description="Beta-lactamase-related" evidence="1">
    <location>
        <begin position="86"/>
        <end position="348"/>
    </location>
</feature>
<dbReference type="InterPro" id="IPR012338">
    <property type="entry name" value="Beta-lactam/transpept-like"/>
</dbReference>
<sequence length="368" mass="41128">MNHYLWIILHLTFLINLTGQSKPNVDQSLTPDPFFSSQTIDLIFEKAAQLPEDTQVSIGLVKNDSVHYLGIRRIKDTLLMCDLSKAIFEIGSITKVFTSTLLAEFVLNNGLHLNDNINDYLPFELNKDQRIAFIQLANHTSGLPRMPTNLDLSKVNPNNPYESYGEEELTLYLSGQMELSTPPGKKYVYSNLGVGLMGYLLSSVAHTSYENLLQTKIFNKYGMVHSTTIQGKVQDQLIRGINDQSEIVSNWDMNVLQGAGGILSSVEDLTKFARAQFDTENKALALTRTSTHQVSDQMRQGLGWGILIRKEDSAWYWHNGGTGGYTSSMIVDVKNRNSVVVLSNLSAFSKRTDAIGELSHELMVLLSK</sequence>
<proteinExistence type="predicted"/>
<comment type="caution">
    <text evidence="2">The sequence shown here is derived from an EMBL/GenBank/DDBJ whole genome shotgun (WGS) entry which is preliminary data.</text>
</comment>
<dbReference type="AlphaFoldDB" id="A0A953HKY8"/>
<accession>A0A953HKY8</accession>
<evidence type="ECO:0000313" key="2">
    <source>
        <dbReference type="EMBL" id="MBY5957562.1"/>
    </source>
</evidence>
<dbReference type="EMBL" id="JAHVHU010000005">
    <property type="protein sequence ID" value="MBY5957562.1"/>
    <property type="molecule type" value="Genomic_DNA"/>
</dbReference>
<name>A0A953HKY8_9BACT</name>
<evidence type="ECO:0000259" key="1">
    <source>
        <dbReference type="Pfam" id="PF00144"/>
    </source>
</evidence>
<gene>
    <name evidence="2" type="ORF">KUV50_05405</name>
</gene>
<reference evidence="2" key="1">
    <citation type="submission" date="2021-06" db="EMBL/GenBank/DDBJ databases">
        <title>44 bacteria genomes isolated from Dapeng, Shenzhen.</title>
        <authorList>
            <person name="Zheng W."/>
            <person name="Yu S."/>
            <person name="Huang Y."/>
        </authorList>
    </citation>
    <scope>NUCLEOTIDE SEQUENCE</scope>
    <source>
        <strain evidence="2">DP5N28-2</strain>
    </source>
</reference>
<dbReference type="SUPFAM" id="SSF56601">
    <property type="entry name" value="beta-lactamase/transpeptidase-like"/>
    <property type="match status" value="1"/>
</dbReference>
<dbReference type="Gene3D" id="3.40.710.10">
    <property type="entry name" value="DD-peptidase/beta-lactamase superfamily"/>
    <property type="match status" value="1"/>
</dbReference>
<dbReference type="RefSeq" id="WP_222579081.1">
    <property type="nucleotide sequence ID" value="NZ_JAHVHU010000005.1"/>
</dbReference>
<dbReference type="PANTHER" id="PTHR46825">
    <property type="entry name" value="D-ALANYL-D-ALANINE-CARBOXYPEPTIDASE/ENDOPEPTIDASE AMPH"/>
    <property type="match status" value="1"/>
</dbReference>
<protein>
    <submittedName>
        <fullName evidence="2">Beta-lactamase family protein</fullName>
    </submittedName>
</protein>